<proteinExistence type="predicted"/>
<sequence length="40" mass="4023">MTRTLQRIALVLAAAAVAAAAAAPASAADDATIQKPVRLY</sequence>
<dbReference type="AlphaFoldDB" id="A0A010Z6A6"/>
<evidence type="ECO:0000313" key="3">
    <source>
        <dbReference type="Proteomes" id="UP000021053"/>
    </source>
</evidence>
<dbReference type="EMBL" id="JFBT01000001">
    <property type="protein sequence ID" value="EXG82828.1"/>
    <property type="molecule type" value="Genomic_DNA"/>
</dbReference>
<organism evidence="2 3">
    <name type="scientific">Cryptosporangium arvum DSM 44712</name>
    <dbReference type="NCBI Taxonomy" id="927661"/>
    <lineage>
        <taxon>Bacteria</taxon>
        <taxon>Bacillati</taxon>
        <taxon>Actinomycetota</taxon>
        <taxon>Actinomycetes</taxon>
        <taxon>Cryptosporangiales</taxon>
        <taxon>Cryptosporangiaceae</taxon>
        <taxon>Cryptosporangium</taxon>
    </lineage>
</organism>
<keyword evidence="1" id="KW-0732">Signal</keyword>
<gene>
    <name evidence="2" type="ORF">CryarDRAFT_4029</name>
</gene>
<reference evidence="2 3" key="1">
    <citation type="submission" date="2013-07" db="EMBL/GenBank/DDBJ databases">
        <authorList>
            <consortium name="DOE Joint Genome Institute"/>
            <person name="Eisen J."/>
            <person name="Huntemann M."/>
            <person name="Han J."/>
            <person name="Chen A."/>
            <person name="Kyrpides N."/>
            <person name="Mavromatis K."/>
            <person name="Markowitz V."/>
            <person name="Palaniappan K."/>
            <person name="Ivanova N."/>
            <person name="Schaumberg A."/>
            <person name="Pati A."/>
            <person name="Liolios K."/>
            <person name="Nordberg H.P."/>
            <person name="Cantor M.N."/>
            <person name="Hua S.X."/>
            <person name="Woyke T."/>
        </authorList>
    </citation>
    <scope>NUCLEOTIDE SEQUENCE [LARGE SCALE GENOMIC DNA]</scope>
    <source>
        <strain evidence="2 3">DSM 44712</strain>
    </source>
</reference>
<accession>A0A010Z6A6</accession>
<keyword evidence="3" id="KW-1185">Reference proteome</keyword>
<feature type="chain" id="PRO_5001459009" evidence="1">
    <location>
        <begin position="28"/>
        <end position="40"/>
    </location>
</feature>
<comment type="caution">
    <text evidence="2">The sequence shown here is derived from an EMBL/GenBank/DDBJ whole genome shotgun (WGS) entry which is preliminary data.</text>
</comment>
<dbReference type="HOGENOM" id="CLU_3288271_0_0_11"/>
<evidence type="ECO:0000256" key="1">
    <source>
        <dbReference type="SAM" id="SignalP"/>
    </source>
</evidence>
<protein>
    <submittedName>
        <fullName evidence="2">Uncharacterized protein</fullName>
    </submittedName>
</protein>
<evidence type="ECO:0000313" key="2">
    <source>
        <dbReference type="EMBL" id="EXG82828.1"/>
    </source>
</evidence>
<dbReference type="Proteomes" id="UP000021053">
    <property type="component" value="Unassembled WGS sequence"/>
</dbReference>
<dbReference type="RefSeq" id="WP_281174611.1">
    <property type="nucleotide sequence ID" value="NZ_KK073874.1"/>
</dbReference>
<name>A0A010Z6A6_9ACTN</name>
<feature type="signal peptide" evidence="1">
    <location>
        <begin position="1"/>
        <end position="27"/>
    </location>
</feature>